<evidence type="ECO:0000256" key="1">
    <source>
        <dbReference type="ARBA" id="ARBA00022801"/>
    </source>
</evidence>
<dbReference type="OMA" id="RKMLEKX"/>
<dbReference type="SMART" id="SM00490">
    <property type="entry name" value="HELICc"/>
    <property type="match status" value="1"/>
</dbReference>
<reference evidence="5" key="1">
    <citation type="submission" date="2021-01" db="UniProtKB">
        <authorList>
            <consortium name="EnsemblPlants"/>
        </authorList>
    </citation>
    <scope>IDENTIFICATION</scope>
</reference>
<dbReference type="Gene3D" id="3.40.50.10810">
    <property type="entry name" value="Tandem AAA-ATPase domain"/>
    <property type="match status" value="1"/>
</dbReference>
<dbReference type="SUPFAM" id="SSF52540">
    <property type="entry name" value="P-loop containing nucleoside triphosphate hydrolases"/>
    <property type="match status" value="2"/>
</dbReference>
<dbReference type="AlphaFoldDB" id="A0A7N0T8A8"/>
<dbReference type="CDD" id="cd18793">
    <property type="entry name" value="SF2_C_SNF"/>
    <property type="match status" value="1"/>
</dbReference>
<dbReference type="GO" id="GO:0005524">
    <property type="term" value="F:ATP binding"/>
    <property type="evidence" value="ECO:0007669"/>
    <property type="project" value="InterPro"/>
</dbReference>
<dbReference type="GO" id="GO:0016787">
    <property type="term" value="F:hydrolase activity"/>
    <property type="evidence" value="ECO:0007669"/>
    <property type="project" value="UniProtKB-KW"/>
</dbReference>
<dbReference type="PROSITE" id="PS51192">
    <property type="entry name" value="HELICASE_ATP_BIND_1"/>
    <property type="match status" value="1"/>
</dbReference>
<organism evidence="5 6">
    <name type="scientific">Kalanchoe fedtschenkoi</name>
    <name type="common">Lavender scallops</name>
    <name type="synonym">South American air plant</name>
    <dbReference type="NCBI Taxonomy" id="63787"/>
    <lineage>
        <taxon>Eukaryota</taxon>
        <taxon>Viridiplantae</taxon>
        <taxon>Streptophyta</taxon>
        <taxon>Embryophyta</taxon>
        <taxon>Tracheophyta</taxon>
        <taxon>Spermatophyta</taxon>
        <taxon>Magnoliopsida</taxon>
        <taxon>eudicotyledons</taxon>
        <taxon>Gunneridae</taxon>
        <taxon>Pentapetalae</taxon>
        <taxon>Saxifragales</taxon>
        <taxon>Crassulaceae</taxon>
        <taxon>Kalanchoe</taxon>
    </lineage>
</organism>
<evidence type="ECO:0000259" key="4">
    <source>
        <dbReference type="PROSITE" id="PS51194"/>
    </source>
</evidence>
<name>A0A7N0T8A8_KALFE</name>
<evidence type="ECO:0000313" key="6">
    <source>
        <dbReference type="Proteomes" id="UP000594263"/>
    </source>
</evidence>
<dbReference type="FunFam" id="3.40.50.300:FF:001184">
    <property type="entry name" value="Chromatin complex subunit A 106"/>
    <property type="match status" value="1"/>
</dbReference>
<dbReference type="Pfam" id="PF00176">
    <property type="entry name" value="SNF2-rel_dom"/>
    <property type="match status" value="1"/>
</dbReference>
<keyword evidence="6" id="KW-1185">Reference proteome</keyword>
<feature type="domain" description="Helicase ATP-binding" evidence="3">
    <location>
        <begin position="207"/>
        <end position="375"/>
    </location>
</feature>
<dbReference type="Pfam" id="PF00271">
    <property type="entry name" value="Helicase_C"/>
    <property type="match status" value="1"/>
</dbReference>
<dbReference type="InterPro" id="IPR014001">
    <property type="entry name" value="Helicase_ATP-bd"/>
</dbReference>
<proteinExistence type="predicted"/>
<evidence type="ECO:0000259" key="3">
    <source>
        <dbReference type="PROSITE" id="PS51192"/>
    </source>
</evidence>
<dbReference type="InterPro" id="IPR000330">
    <property type="entry name" value="SNF2_N"/>
</dbReference>
<dbReference type="InterPro" id="IPR027417">
    <property type="entry name" value="P-loop_NTPase"/>
</dbReference>
<dbReference type="Gramene" id="Kaladp0024s0918.1.v1.1">
    <property type="protein sequence ID" value="Kaladp0024s0918.1.v1.1"/>
    <property type="gene ID" value="Kaladp0024s0918.v1.1"/>
</dbReference>
<dbReference type="InterPro" id="IPR049730">
    <property type="entry name" value="SNF2/RAD54-like_C"/>
</dbReference>
<keyword evidence="1" id="KW-0378">Hydrolase</keyword>
<dbReference type="Gene3D" id="3.40.50.300">
    <property type="entry name" value="P-loop containing nucleotide triphosphate hydrolases"/>
    <property type="match status" value="1"/>
</dbReference>
<feature type="domain" description="Helicase C-terminal" evidence="4">
    <location>
        <begin position="522"/>
        <end position="689"/>
    </location>
</feature>
<evidence type="ECO:0000256" key="2">
    <source>
        <dbReference type="SAM" id="MobiDB-lite"/>
    </source>
</evidence>
<feature type="region of interest" description="Disordered" evidence="2">
    <location>
        <begin position="1"/>
        <end position="49"/>
    </location>
</feature>
<protein>
    <recommendedName>
        <fullName evidence="7">ATP-dependent DNA helicase DDM1</fullName>
    </recommendedName>
</protein>
<dbReference type="EnsemblPlants" id="Kaladp0024s0918.1.v1.1">
    <property type="protein sequence ID" value="Kaladp0024s0918.1.v1.1"/>
    <property type="gene ID" value="Kaladp0024s0918.v1.1"/>
</dbReference>
<dbReference type="Proteomes" id="UP000594263">
    <property type="component" value="Unplaced"/>
</dbReference>
<dbReference type="InterPro" id="IPR001650">
    <property type="entry name" value="Helicase_C-like"/>
</dbReference>
<dbReference type="PROSITE" id="PS51194">
    <property type="entry name" value="HELICASE_CTER"/>
    <property type="match status" value="1"/>
</dbReference>
<evidence type="ECO:0008006" key="7">
    <source>
        <dbReference type="Google" id="ProtNLM"/>
    </source>
</evidence>
<dbReference type="SMART" id="SM00487">
    <property type="entry name" value="DEXDc"/>
    <property type="match status" value="1"/>
</dbReference>
<dbReference type="FunFam" id="3.40.50.10810:FF:000030">
    <property type="entry name" value="ATP-dependent DNA helicase DDM1"/>
    <property type="match status" value="1"/>
</dbReference>
<sequence length="764" mass="87167">MPSLLDPAVAQVEMDAENDAKNDESTGSPTSVLKEEDKVNIDSADPIPEPVEIETESSLLPRNIIEEEDKLLEARLKEEDTKHTEETAHLNNSQFKKLDELLTQTQLYAEFLLDKMDDITINGVEQVDEGIVDKKRGRGAKRKATYNDRKAKRAVAAMLTRSEEGAGPEDMNLTEEERVAKGQSELVPLLSGGKLKPYQLKGIKWLISLWQNGLNGILADQMGLGKTIQTIGFLAHLKGKGLDGPYLIIAPLSTLSNWVNEIQRFTPSINAIVYHGDKKERDELRRKHMPKTVGPKFPFIITSYEVAMNEARKCLRHYNWKYLVVDEGHRLKNSKCKLLRELKYLPVENKLLLTGTPLQNNLSELWSLLNFILPDIFSSHDEFESWFDLSGKCNNEAMREEMEERRRVQVVAKLHAILRPFLLRRMKSDVEHMLPRKKEIILYANMTDHQRSFQDHLVNQTLEGHLLEKNHSMAGMKGKLNNLMIQLRKNCNHPDLLESAFNGSYDYPPVEEIVGQCGKFRLLDRLLGKLFARKHKVLIFTQWTKILDIMEYYFGEKGFEVCRIDGSVKLEERRRQIAEFNDVNSNFRIFLLSTRAGGLGINLTSADTCILYDSDWNPQMDLQAMDRCHRIGQTKPVHVYRLATALSVEGRILKRAFSKLKLEHVVIGKGQFQQERPKPSLVESLEEEDLLALLRDEDSVEDKMIQRDISDEDLDRVLDRSDLIPSASADEEKPEGVYSIPLKGPGWEVVLPTSTGGMLSTLNS</sequence>
<accession>A0A7N0T8A8</accession>
<evidence type="ECO:0000313" key="5">
    <source>
        <dbReference type="EnsemblPlants" id="Kaladp0024s0918.1.v1.1"/>
    </source>
</evidence>
<dbReference type="PANTHER" id="PTHR10799">
    <property type="entry name" value="SNF2/RAD54 HELICASE FAMILY"/>
    <property type="match status" value="1"/>
</dbReference>
<dbReference type="InterPro" id="IPR038718">
    <property type="entry name" value="SNF2-like_sf"/>
</dbReference>